<dbReference type="EMBL" id="JACHWX010000003">
    <property type="protein sequence ID" value="MBB3054994.1"/>
    <property type="molecule type" value="Genomic_DNA"/>
</dbReference>
<dbReference type="Proteomes" id="UP000539265">
    <property type="component" value="Unassembled WGS sequence"/>
</dbReference>
<evidence type="ECO:0000313" key="1">
    <source>
        <dbReference type="EMBL" id="MBB3054994.1"/>
    </source>
</evidence>
<proteinExistence type="predicted"/>
<organism evidence="1 2">
    <name type="scientific">Mucilaginibacter gotjawali</name>
    <dbReference type="NCBI Taxonomy" id="1550579"/>
    <lineage>
        <taxon>Bacteria</taxon>
        <taxon>Pseudomonadati</taxon>
        <taxon>Bacteroidota</taxon>
        <taxon>Sphingobacteriia</taxon>
        <taxon>Sphingobacteriales</taxon>
        <taxon>Sphingobacteriaceae</taxon>
        <taxon>Mucilaginibacter</taxon>
    </lineage>
</organism>
<dbReference type="RefSeq" id="WP_096355169.1">
    <property type="nucleotide sequence ID" value="NZ_AP017313.1"/>
</dbReference>
<sequence>MEADPYKPIFECTLKEMEDRLRPVIEKVEAENLKAGFYNIYHYGNSKNMFVHQYADHRELVCVNAATGEIVVVNANF</sequence>
<dbReference type="AlphaFoldDB" id="A0A839SCE0"/>
<reference evidence="1" key="1">
    <citation type="submission" date="2020-08" db="EMBL/GenBank/DDBJ databases">
        <title>Genomic Encyclopedia of Type Strains, Phase III (KMG-III): the genomes of soil and plant-associated and newly described type strains.</title>
        <authorList>
            <person name="Whitman W."/>
        </authorList>
    </citation>
    <scope>NUCLEOTIDE SEQUENCE [LARGE SCALE GENOMIC DNA]</scope>
    <source>
        <strain evidence="1">CECT 8628</strain>
    </source>
</reference>
<name>A0A839SCE0_9SPHI</name>
<dbReference type="OrthoDB" id="795809at2"/>
<gene>
    <name evidence="1" type="ORF">FHS11_001411</name>
</gene>
<accession>A0A839SCE0</accession>
<keyword evidence="2" id="KW-1185">Reference proteome</keyword>
<comment type="caution">
    <text evidence="1">The sequence shown here is derived from an EMBL/GenBank/DDBJ whole genome shotgun (WGS) entry which is preliminary data.</text>
</comment>
<protein>
    <submittedName>
        <fullName evidence="1">Uncharacterized protein</fullName>
    </submittedName>
</protein>
<evidence type="ECO:0000313" key="2">
    <source>
        <dbReference type="Proteomes" id="UP000539265"/>
    </source>
</evidence>